<evidence type="ECO:0008006" key="6">
    <source>
        <dbReference type="Google" id="ProtNLM"/>
    </source>
</evidence>
<evidence type="ECO:0000256" key="2">
    <source>
        <dbReference type="SAM" id="MobiDB-lite"/>
    </source>
</evidence>
<keyword evidence="3" id="KW-0812">Transmembrane</keyword>
<dbReference type="Pfam" id="PF10498">
    <property type="entry name" value="IFT57"/>
    <property type="match status" value="1"/>
</dbReference>
<dbReference type="PANTHER" id="PTHR35255">
    <property type="entry name" value="TRANSMEMBRANE PROTEIN 71"/>
    <property type="match status" value="1"/>
</dbReference>
<sequence>MSYLDKLQEDIGKTLEKVSSREKYINNQLEHLIQEYRSAQAKLSEAKERYQQASGGVTERTRVLAEQLQQRRLLLLQRMLGNPGWDGSNVTDMGGGVFLNPDARAAELKMLSADEELTGSISSESQLLLFLFPRLLLDVREPQHQVTNYGTKSHNSTKSQEDRKTNMALFFSGAVTGSPTKQRLRANHCQSLDSSLLSPDSSYLCYPSVDGGEPFFCRRSPRLLTNGYYNVTNDSFSWDEHGNVSLTSCKTSVSYKENLFRVFRRRRRPRRSLARLLSDVKESCQSWLDQEVLRGVFGMGQNQNQIGDQDQDQDWDSQEGPAPLDESTWSGFNSTKLHDSRSFTYDHTEIPPPPDKVAPPPKLLIQEDICSELCHSKERFTQSLGGLSEVPPPSPYYTNSCCQASPECAGFTMKALLLFIFTFFIFTALYSGCLLWSATVSSTAFSVMVTFMLLTKSGPMGEWRKAKTEEYVKFSGFPGRPQECSPTKQRLRANHCQSLDSSLLSPDSSYLCYPSVDGGEPFFCRRSPRLLTNGYYNVTNDSFSWDEHGNVSLTSCKTSVSYKENLFRVFRRRRRPRRSLARLLSDVKESCQSWLDQEVLRGVFGMGQNQNQIGDQDQDRDWDSQEGPAPLDESTWSGFNSTKLHDSRSFTYDHTEIPPPPDKVAPPPKLLIQEDICSELCHSKERFTQSLGGLSEVPPPSPYYTNSCCQASPECAGLTMKALLLFIFTFFIFTALYSGCLLWSATVSSTAFLVMVTFMLLTKSGPMGEWRKAKTEDITSRNE</sequence>
<protein>
    <recommendedName>
        <fullName evidence="6">Transmembrane protein 71</fullName>
    </recommendedName>
</protein>
<gene>
    <name evidence="4" type="ORF">VZT92_014667</name>
</gene>
<feature type="transmembrane region" description="Helical" evidence="3">
    <location>
        <begin position="415"/>
        <end position="432"/>
    </location>
</feature>
<dbReference type="InterPro" id="IPR027975">
    <property type="entry name" value="TMEM71"/>
</dbReference>
<accession>A0AAW1F0H9</accession>
<feature type="region of interest" description="Disordered" evidence="2">
    <location>
        <begin position="608"/>
        <end position="636"/>
    </location>
</feature>
<reference evidence="4 5" key="1">
    <citation type="journal article" date="2024" name="Genome Biol. Evol.">
        <title>Chromosome-level genome assembly of the viviparous eelpout Zoarces viviparus.</title>
        <authorList>
            <person name="Fuhrmann N."/>
            <person name="Brasseur M.V."/>
            <person name="Bakowski C.E."/>
            <person name="Podsiadlowski L."/>
            <person name="Prost S."/>
            <person name="Krehenwinkel H."/>
            <person name="Mayer C."/>
        </authorList>
    </citation>
    <scope>NUCLEOTIDE SEQUENCE [LARGE SCALE GENOMIC DNA]</scope>
    <source>
        <strain evidence="4">NO-MEL_2022_Ind0_liver</strain>
    </source>
</reference>
<dbReference type="AlphaFoldDB" id="A0AAW1F0H9"/>
<feature type="transmembrane region" description="Helical" evidence="3">
    <location>
        <begin position="722"/>
        <end position="739"/>
    </location>
</feature>
<keyword evidence="3" id="KW-0472">Membrane</keyword>
<evidence type="ECO:0000313" key="5">
    <source>
        <dbReference type="Proteomes" id="UP001488805"/>
    </source>
</evidence>
<keyword evidence="1" id="KW-0175">Coiled coil</keyword>
<name>A0AAW1F0H9_ZOAVI</name>
<feature type="region of interest" description="Disordered" evidence="2">
    <location>
        <begin position="301"/>
        <end position="332"/>
    </location>
</feature>
<dbReference type="PANTHER" id="PTHR35255:SF1">
    <property type="entry name" value="TRANSMEMBRANE PROTEIN 71"/>
    <property type="match status" value="1"/>
</dbReference>
<feature type="coiled-coil region" evidence="1">
    <location>
        <begin position="26"/>
        <end position="53"/>
    </location>
</feature>
<keyword evidence="3" id="KW-1133">Transmembrane helix</keyword>
<evidence type="ECO:0000256" key="1">
    <source>
        <dbReference type="SAM" id="Coils"/>
    </source>
</evidence>
<evidence type="ECO:0000313" key="4">
    <source>
        <dbReference type="EMBL" id="KAK9528178.1"/>
    </source>
</evidence>
<comment type="caution">
    <text evidence="4">The sequence shown here is derived from an EMBL/GenBank/DDBJ whole genome shotgun (WGS) entry which is preliminary data.</text>
</comment>
<dbReference type="Proteomes" id="UP001488805">
    <property type="component" value="Unassembled WGS sequence"/>
</dbReference>
<dbReference type="Pfam" id="PF15121">
    <property type="entry name" value="TMEM71"/>
    <property type="match status" value="2"/>
</dbReference>
<proteinExistence type="predicted"/>
<organism evidence="4 5">
    <name type="scientific">Zoarces viviparus</name>
    <name type="common">Viviparous eelpout</name>
    <name type="synonym">Blennius viviparus</name>
    <dbReference type="NCBI Taxonomy" id="48416"/>
    <lineage>
        <taxon>Eukaryota</taxon>
        <taxon>Metazoa</taxon>
        <taxon>Chordata</taxon>
        <taxon>Craniata</taxon>
        <taxon>Vertebrata</taxon>
        <taxon>Euteleostomi</taxon>
        <taxon>Actinopterygii</taxon>
        <taxon>Neopterygii</taxon>
        <taxon>Teleostei</taxon>
        <taxon>Neoteleostei</taxon>
        <taxon>Acanthomorphata</taxon>
        <taxon>Eupercaria</taxon>
        <taxon>Perciformes</taxon>
        <taxon>Cottioidei</taxon>
        <taxon>Zoarcales</taxon>
        <taxon>Zoarcidae</taxon>
        <taxon>Zoarcinae</taxon>
        <taxon>Zoarces</taxon>
    </lineage>
</organism>
<dbReference type="InterPro" id="IPR019530">
    <property type="entry name" value="Intra-flagellar_transport_57"/>
</dbReference>
<dbReference type="EMBL" id="JBCEZU010000112">
    <property type="protein sequence ID" value="KAK9528178.1"/>
    <property type="molecule type" value="Genomic_DNA"/>
</dbReference>
<evidence type="ECO:0000256" key="3">
    <source>
        <dbReference type="SAM" id="Phobius"/>
    </source>
</evidence>
<keyword evidence="5" id="KW-1185">Reference proteome</keyword>